<protein>
    <submittedName>
        <fullName evidence="1">Uncharacterized protein</fullName>
    </submittedName>
</protein>
<organism evidence="1">
    <name type="scientific">Myoviridae sp. ctCo31</name>
    <dbReference type="NCBI Taxonomy" id="2825053"/>
    <lineage>
        <taxon>Viruses</taxon>
        <taxon>Duplodnaviria</taxon>
        <taxon>Heunggongvirae</taxon>
        <taxon>Uroviricota</taxon>
        <taxon>Caudoviricetes</taxon>
    </lineage>
</organism>
<evidence type="ECO:0000313" key="1">
    <source>
        <dbReference type="EMBL" id="DAF95721.1"/>
    </source>
</evidence>
<reference evidence="1" key="1">
    <citation type="journal article" date="2021" name="Proc. Natl. Acad. Sci. U.S.A.">
        <title>A Catalog of Tens of Thousands of Viruses from Human Metagenomes Reveals Hidden Associations with Chronic Diseases.</title>
        <authorList>
            <person name="Tisza M.J."/>
            <person name="Buck C.B."/>
        </authorList>
    </citation>
    <scope>NUCLEOTIDE SEQUENCE</scope>
    <source>
        <strain evidence="1">CtCo31</strain>
    </source>
</reference>
<sequence>MDYFHDFYLLRFDQLNLQCQVLLLRSHQHVQLLSKNPIHTIYYLQDTLIELKYLDHYLVIRIY</sequence>
<accession>A0A8S5UMJ4</accession>
<name>A0A8S5UMJ4_9CAUD</name>
<dbReference type="EMBL" id="BK016109">
    <property type="protein sequence ID" value="DAF95721.1"/>
    <property type="molecule type" value="Genomic_DNA"/>
</dbReference>
<proteinExistence type="predicted"/>